<dbReference type="Gene3D" id="3.30.565.10">
    <property type="entry name" value="Histidine kinase-like ATPase, C-terminal domain"/>
    <property type="match status" value="1"/>
</dbReference>
<evidence type="ECO:0000256" key="7">
    <source>
        <dbReference type="ARBA" id="ARBA00022840"/>
    </source>
</evidence>
<keyword evidence="10" id="KW-1133">Transmembrane helix</keyword>
<dbReference type="AlphaFoldDB" id="A0A372LVD2"/>
<comment type="catalytic activity">
    <reaction evidence="1">
        <text>ATP + protein L-histidine = ADP + protein N-phospho-L-histidine.</text>
        <dbReference type="EC" id="2.7.13.3"/>
    </reaction>
</comment>
<evidence type="ECO:0000256" key="6">
    <source>
        <dbReference type="ARBA" id="ARBA00022777"/>
    </source>
</evidence>
<accession>A0A372LVD2</accession>
<evidence type="ECO:0000256" key="4">
    <source>
        <dbReference type="ARBA" id="ARBA00022679"/>
    </source>
</evidence>
<dbReference type="PANTHER" id="PTHR24421:SF10">
    <property type="entry name" value="NITRATE_NITRITE SENSOR PROTEIN NARQ"/>
    <property type="match status" value="1"/>
</dbReference>
<evidence type="ECO:0000259" key="11">
    <source>
        <dbReference type="Pfam" id="PF02518"/>
    </source>
</evidence>
<dbReference type="InterPro" id="IPR011712">
    <property type="entry name" value="Sig_transdc_His_kin_sub3_dim/P"/>
</dbReference>
<keyword evidence="8" id="KW-0902">Two-component regulatory system</keyword>
<dbReference type="Pfam" id="PF02518">
    <property type="entry name" value="HATPase_c"/>
    <property type="match status" value="1"/>
</dbReference>
<keyword evidence="6 14" id="KW-0418">Kinase</keyword>
<dbReference type="RefSeq" id="WP_128559789.1">
    <property type="nucleotide sequence ID" value="NZ_QUAK01000236.1"/>
</dbReference>
<dbReference type="Pfam" id="PF13796">
    <property type="entry name" value="Sensor"/>
    <property type="match status" value="1"/>
</dbReference>
<evidence type="ECO:0000313" key="14">
    <source>
        <dbReference type="EMBL" id="RFU82509.1"/>
    </source>
</evidence>
<dbReference type="EC" id="2.7.13.3" evidence="2"/>
<evidence type="ECO:0000256" key="2">
    <source>
        <dbReference type="ARBA" id="ARBA00012438"/>
    </source>
</evidence>
<dbReference type="GO" id="GO:0000155">
    <property type="term" value="F:phosphorelay sensor kinase activity"/>
    <property type="evidence" value="ECO:0007669"/>
    <property type="project" value="InterPro"/>
</dbReference>
<evidence type="ECO:0000256" key="9">
    <source>
        <dbReference type="SAM" id="MobiDB-lite"/>
    </source>
</evidence>
<feature type="region of interest" description="Disordered" evidence="9">
    <location>
        <begin position="1"/>
        <end position="25"/>
    </location>
</feature>
<evidence type="ECO:0000256" key="8">
    <source>
        <dbReference type="ARBA" id="ARBA00023012"/>
    </source>
</evidence>
<feature type="domain" description="Putative sensor" evidence="13">
    <location>
        <begin position="41"/>
        <end position="217"/>
    </location>
</feature>
<sequence length="444" mass="47718">MDTTRPSAGSVPRSSSGTGTAPAPLSSGPVGFRRSLVLWGLSCRAFWLSLWLFFVYLTLSGPLGLKLMPSAVRRVRSLADRQRALAAEWSGVEIPAAYPEIPASADQGRALRTKLVDKDNQIARDWRWVTLDPIVGGAISFGPLLLVLSGIWGLTTAVFGAQLSDSWDSIWYLFIPVDGVGTAILAGLLGAVQFPLAFFWAGPRAVRQHSRYLRAFLAPSDAELMAGRIEHLTATRSDAVDTQMAEIRRIERDLHDGAQARLVAMGMTLDAAEQLLESNPDAVRALLVEARQSSNKALAELRDLVRGIHPPVLADRGLGDAVRSLAMISQLRTEVEVDLPARPEPPVESAAYFAVSEILANAAKHSGAERCWIDIRHEAGMLRITVTDNGRGGADITAGTGLRGIERRLATFDGVLAVSSPLNGPTMVTMELPCALSSPKTTSS</sequence>
<evidence type="ECO:0000256" key="5">
    <source>
        <dbReference type="ARBA" id="ARBA00022741"/>
    </source>
</evidence>
<feature type="transmembrane region" description="Helical" evidence="10">
    <location>
        <begin position="134"/>
        <end position="159"/>
    </location>
</feature>
<feature type="transmembrane region" description="Helical" evidence="10">
    <location>
        <begin position="179"/>
        <end position="201"/>
    </location>
</feature>
<protein>
    <recommendedName>
        <fullName evidence="2">histidine kinase</fullName>
        <ecNumber evidence="2">2.7.13.3</ecNumber>
    </recommendedName>
</protein>
<dbReference type="GO" id="GO:0016020">
    <property type="term" value="C:membrane"/>
    <property type="evidence" value="ECO:0007669"/>
    <property type="project" value="InterPro"/>
</dbReference>
<dbReference type="OrthoDB" id="5242012at2"/>
<dbReference type="InterPro" id="IPR025828">
    <property type="entry name" value="Put_sensor_dom"/>
</dbReference>
<comment type="caution">
    <text evidence="14">The sequence shown here is derived from an EMBL/GenBank/DDBJ whole genome shotgun (WGS) entry which is preliminary data.</text>
</comment>
<dbReference type="Proteomes" id="UP000263094">
    <property type="component" value="Unassembled WGS sequence"/>
</dbReference>
<dbReference type="InterPro" id="IPR003594">
    <property type="entry name" value="HATPase_dom"/>
</dbReference>
<keyword evidence="15" id="KW-1185">Reference proteome</keyword>
<dbReference type="InterPro" id="IPR050482">
    <property type="entry name" value="Sensor_HK_TwoCompSys"/>
</dbReference>
<evidence type="ECO:0000256" key="1">
    <source>
        <dbReference type="ARBA" id="ARBA00000085"/>
    </source>
</evidence>
<keyword evidence="7" id="KW-0067">ATP-binding</keyword>
<dbReference type="GO" id="GO:0005524">
    <property type="term" value="F:ATP binding"/>
    <property type="evidence" value="ECO:0007669"/>
    <property type="project" value="UniProtKB-KW"/>
</dbReference>
<dbReference type="PANTHER" id="PTHR24421">
    <property type="entry name" value="NITRATE/NITRITE SENSOR PROTEIN NARX-RELATED"/>
    <property type="match status" value="1"/>
</dbReference>
<feature type="domain" description="Histidine kinase/HSP90-like ATPase" evidence="11">
    <location>
        <begin position="350"/>
        <end position="434"/>
    </location>
</feature>
<dbReference type="EMBL" id="QUAK01000236">
    <property type="protein sequence ID" value="RFU82509.1"/>
    <property type="molecule type" value="Genomic_DNA"/>
</dbReference>
<gene>
    <name evidence="14" type="ORF">DY218_32730</name>
</gene>
<dbReference type="InterPro" id="IPR036890">
    <property type="entry name" value="HATPase_C_sf"/>
</dbReference>
<dbReference type="CDD" id="cd16917">
    <property type="entry name" value="HATPase_UhpB-NarQ-NarX-like"/>
    <property type="match status" value="1"/>
</dbReference>
<evidence type="ECO:0000256" key="10">
    <source>
        <dbReference type="SAM" id="Phobius"/>
    </source>
</evidence>
<evidence type="ECO:0000259" key="12">
    <source>
        <dbReference type="Pfam" id="PF07730"/>
    </source>
</evidence>
<name>A0A372LVD2_9ACTN</name>
<keyword evidence="3" id="KW-0597">Phosphoprotein</keyword>
<evidence type="ECO:0000313" key="15">
    <source>
        <dbReference type="Proteomes" id="UP000263094"/>
    </source>
</evidence>
<evidence type="ECO:0000256" key="3">
    <source>
        <dbReference type="ARBA" id="ARBA00022553"/>
    </source>
</evidence>
<keyword evidence="4" id="KW-0808">Transferase</keyword>
<keyword evidence="5" id="KW-0547">Nucleotide-binding</keyword>
<dbReference type="SUPFAM" id="SSF55874">
    <property type="entry name" value="ATPase domain of HSP90 chaperone/DNA topoisomerase II/histidine kinase"/>
    <property type="match status" value="1"/>
</dbReference>
<dbReference type="Pfam" id="PF07730">
    <property type="entry name" value="HisKA_3"/>
    <property type="match status" value="1"/>
</dbReference>
<feature type="compositionally biased region" description="Polar residues" evidence="9">
    <location>
        <begin position="1"/>
        <end position="19"/>
    </location>
</feature>
<proteinExistence type="predicted"/>
<feature type="transmembrane region" description="Helical" evidence="10">
    <location>
        <begin position="36"/>
        <end position="59"/>
    </location>
</feature>
<dbReference type="GO" id="GO:0046983">
    <property type="term" value="F:protein dimerization activity"/>
    <property type="evidence" value="ECO:0007669"/>
    <property type="project" value="InterPro"/>
</dbReference>
<evidence type="ECO:0000259" key="13">
    <source>
        <dbReference type="Pfam" id="PF13796"/>
    </source>
</evidence>
<keyword evidence="10" id="KW-0472">Membrane</keyword>
<dbReference type="Gene3D" id="1.20.5.1930">
    <property type="match status" value="1"/>
</dbReference>
<keyword evidence="10" id="KW-0812">Transmembrane</keyword>
<feature type="domain" description="Signal transduction histidine kinase subgroup 3 dimerisation and phosphoacceptor" evidence="12">
    <location>
        <begin position="248"/>
        <end position="313"/>
    </location>
</feature>
<organism evidence="14 15">
    <name type="scientific">Streptomyces triticagri</name>
    <dbReference type="NCBI Taxonomy" id="2293568"/>
    <lineage>
        <taxon>Bacteria</taxon>
        <taxon>Bacillati</taxon>
        <taxon>Actinomycetota</taxon>
        <taxon>Actinomycetes</taxon>
        <taxon>Kitasatosporales</taxon>
        <taxon>Streptomycetaceae</taxon>
        <taxon>Streptomyces</taxon>
    </lineage>
</organism>
<reference evidence="14 15" key="1">
    <citation type="submission" date="2018-08" db="EMBL/GenBank/DDBJ databases">
        <title>Isolation, diversity and antifungal activity of Actinobacteria from wheat.</title>
        <authorList>
            <person name="Han C."/>
        </authorList>
    </citation>
    <scope>NUCLEOTIDE SEQUENCE [LARGE SCALE GENOMIC DNA]</scope>
    <source>
        <strain evidence="14 15">NEAU-YY421</strain>
    </source>
</reference>